<dbReference type="RefSeq" id="WP_099881022.1">
    <property type="nucleotide sequence ID" value="NZ_CP024608.1"/>
</dbReference>
<dbReference type="OrthoDB" id="9782229at2"/>
<evidence type="ECO:0000256" key="2">
    <source>
        <dbReference type="ARBA" id="ARBA00023136"/>
    </source>
</evidence>
<dbReference type="InterPro" id="IPR025511">
    <property type="entry name" value="DUF4398"/>
</dbReference>
<dbReference type="PANTHER" id="PTHR30329:SF21">
    <property type="entry name" value="LIPOPROTEIN YIAD-RELATED"/>
    <property type="match status" value="1"/>
</dbReference>
<dbReference type="Gene3D" id="3.30.1330.60">
    <property type="entry name" value="OmpA-like domain"/>
    <property type="match status" value="1"/>
</dbReference>
<accession>A0A2D2DTA4</accession>
<dbReference type="PROSITE" id="PS51123">
    <property type="entry name" value="OMPA_2"/>
    <property type="match status" value="1"/>
</dbReference>
<dbReference type="InterPro" id="IPR006664">
    <property type="entry name" value="OMP_bac"/>
</dbReference>
<protein>
    <submittedName>
        <fullName evidence="8">Flagellar motor protein MotB</fullName>
    </submittedName>
</protein>
<proteinExistence type="predicted"/>
<feature type="coiled-coil region" evidence="5">
    <location>
        <begin position="130"/>
        <end position="185"/>
    </location>
</feature>
<keyword evidence="9" id="KW-1185">Reference proteome</keyword>
<evidence type="ECO:0000313" key="9">
    <source>
        <dbReference type="Proteomes" id="UP000229897"/>
    </source>
</evidence>
<keyword evidence="5" id="KW-0175">Coiled coil</keyword>
<name>A0A2D2DTA4_9BURK</name>
<sequence length="311" mass="32595">MKHTLIKSAILASVLALGACSSVPTTTPLLDEARGAFVAANNNSRVSTFAPLEFKQASEALEQANAAAARKDSLEQIDKLAYLAKQKIATAQEVAKQKQAEADIAASGKQRDAVRLEARTVEADRAKMDAASAKAAAAAANADAAAAQNQAAAAQGQVAAAEAQTREAQARAAQLEALMTDLQAKKTERGLIITIGDVLFGVDQANLTPNGQATLRKLADALAQNPNRTVLVEGFTDSTGSSAHNQQLSERRATSVRAALVEMGIPRDRVAMRAYGEAFPVAANDTAGNRQMNRRVEIVLSNEGAAIAPRR</sequence>
<keyword evidence="6" id="KW-0732">Signal</keyword>
<comment type="subcellular location">
    <subcellularLocation>
        <location evidence="1">Cell outer membrane</location>
    </subcellularLocation>
</comment>
<keyword evidence="8" id="KW-0966">Cell projection</keyword>
<reference evidence="8" key="1">
    <citation type="submission" date="2017-10" db="EMBL/GenBank/DDBJ databases">
        <title>Massilia psychrophilum sp. nov., a novel purple-pigmented bacterium isolated from Tianshan glacier, Xinjiang Municipality, China.</title>
        <authorList>
            <person name="Wang H."/>
        </authorList>
    </citation>
    <scope>NUCLEOTIDE SEQUENCE [LARGE SCALE GENOMIC DNA]</scope>
    <source>
        <strain evidence="8">B2</strain>
    </source>
</reference>
<dbReference type="KEGG" id="mass:CR152_29650"/>
<dbReference type="PRINTS" id="PR01023">
    <property type="entry name" value="NAFLGMOTY"/>
</dbReference>
<dbReference type="Pfam" id="PF00691">
    <property type="entry name" value="OmpA"/>
    <property type="match status" value="1"/>
</dbReference>
<dbReference type="Pfam" id="PF14346">
    <property type="entry name" value="DUF4398"/>
    <property type="match status" value="1"/>
</dbReference>
<keyword evidence="8" id="KW-0969">Cilium</keyword>
<feature type="domain" description="OmpA-like" evidence="7">
    <location>
        <begin position="187"/>
        <end position="304"/>
    </location>
</feature>
<dbReference type="PANTHER" id="PTHR30329">
    <property type="entry name" value="STATOR ELEMENT OF FLAGELLAR MOTOR COMPLEX"/>
    <property type="match status" value="1"/>
</dbReference>
<keyword evidence="3" id="KW-0998">Cell outer membrane</keyword>
<evidence type="ECO:0000256" key="4">
    <source>
        <dbReference type="PROSITE-ProRule" id="PRU00473"/>
    </source>
</evidence>
<evidence type="ECO:0000256" key="5">
    <source>
        <dbReference type="SAM" id="Coils"/>
    </source>
</evidence>
<evidence type="ECO:0000259" key="7">
    <source>
        <dbReference type="PROSITE" id="PS51123"/>
    </source>
</evidence>
<dbReference type="InterPro" id="IPR036737">
    <property type="entry name" value="OmpA-like_sf"/>
</dbReference>
<evidence type="ECO:0000313" key="8">
    <source>
        <dbReference type="EMBL" id="ATQ78210.1"/>
    </source>
</evidence>
<keyword evidence="8" id="KW-0282">Flagellum</keyword>
<evidence type="ECO:0000256" key="1">
    <source>
        <dbReference type="ARBA" id="ARBA00004442"/>
    </source>
</evidence>
<dbReference type="SUPFAM" id="SSF103088">
    <property type="entry name" value="OmpA-like"/>
    <property type="match status" value="1"/>
</dbReference>
<dbReference type="PROSITE" id="PS51257">
    <property type="entry name" value="PROKAR_LIPOPROTEIN"/>
    <property type="match status" value="1"/>
</dbReference>
<dbReference type="InterPro" id="IPR050330">
    <property type="entry name" value="Bact_OuterMem_StrucFunc"/>
</dbReference>
<evidence type="ECO:0000256" key="3">
    <source>
        <dbReference type="ARBA" id="ARBA00023237"/>
    </source>
</evidence>
<keyword evidence="2 4" id="KW-0472">Membrane</keyword>
<dbReference type="GO" id="GO:0009279">
    <property type="term" value="C:cell outer membrane"/>
    <property type="evidence" value="ECO:0007669"/>
    <property type="project" value="UniProtKB-SubCell"/>
</dbReference>
<dbReference type="Proteomes" id="UP000229897">
    <property type="component" value="Chromosome"/>
</dbReference>
<feature type="signal peptide" evidence="6">
    <location>
        <begin position="1"/>
        <end position="18"/>
    </location>
</feature>
<gene>
    <name evidence="8" type="ORF">CR152_29650</name>
</gene>
<dbReference type="PRINTS" id="PR01021">
    <property type="entry name" value="OMPADOMAIN"/>
</dbReference>
<dbReference type="AlphaFoldDB" id="A0A2D2DTA4"/>
<dbReference type="InterPro" id="IPR006665">
    <property type="entry name" value="OmpA-like"/>
</dbReference>
<organism evidence="8 9">
    <name type="scientific">Massilia violaceinigra</name>
    <dbReference type="NCBI Taxonomy" id="2045208"/>
    <lineage>
        <taxon>Bacteria</taxon>
        <taxon>Pseudomonadati</taxon>
        <taxon>Pseudomonadota</taxon>
        <taxon>Betaproteobacteria</taxon>
        <taxon>Burkholderiales</taxon>
        <taxon>Oxalobacteraceae</taxon>
        <taxon>Telluria group</taxon>
        <taxon>Massilia</taxon>
    </lineage>
</organism>
<dbReference type="EMBL" id="CP024608">
    <property type="protein sequence ID" value="ATQ78210.1"/>
    <property type="molecule type" value="Genomic_DNA"/>
</dbReference>
<feature type="chain" id="PRO_5013877768" evidence="6">
    <location>
        <begin position="19"/>
        <end position="311"/>
    </location>
</feature>
<dbReference type="CDD" id="cd07185">
    <property type="entry name" value="OmpA_C-like"/>
    <property type="match status" value="1"/>
</dbReference>
<evidence type="ECO:0000256" key="6">
    <source>
        <dbReference type="SAM" id="SignalP"/>
    </source>
</evidence>